<evidence type="ECO:0000313" key="9">
    <source>
        <dbReference type="Ensembl" id="ENSCVAP00000022799.1"/>
    </source>
</evidence>
<dbReference type="GO" id="GO:0043269">
    <property type="term" value="P:regulation of monoatomic ion transport"/>
    <property type="evidence" value="ECO:0007669"/>
    <property type="project" value="InterPro"/>
</dbReference>
<dbReference type="InterPro" id="IPR000272">
    <property type="entry name" value="Ion-transport_regulator_FXYD"/>
</dbReference>
<feature type="region of interest" description="Disordered" evidence="8">
    <location>
        <begin position="45"/>
        <end position="91"/>
    </location>
</feature>
<dbReference type="PANTHER" id="PTHR14132:SF23">
    <property type="entry name" value="FXYD DOMAIN-CONTAINING ION TRANSPORT REGULATOR"/>
    <property type="match status" value="1"/>
</dbReference>
<dbReference type="GO" id="GO:0006811">
    <property type="term" value="P:monoatomic ion transport"/>
    <property type="evidence" value="ECO:0007669"/>
    <property type="project" value="UniProtKB-KW"/>
</dbReference>
<feature type="region of interest" description="Disordered" evidence="8">
    <location>
        <begin position="103"/>
        <end position="124"/>
    </location>
</feature>
<feature type="compositionally biased region" description="Low complexity" evidence="8">
    <location>
        <begin position="48"/>
        <end position="66"/>
    </location>
</feature>
<dbReference type="GO" id="GO:0017080">
    <property type="term" value="F:sodium channel regulator activity"/>
    <property type="evidence" value="ECO:0007669"/>
    <property type="project" value="TreeGrafter"/>
</dbReference>
<dbReference type="GeneID" id="107086132"/>
<evidence type="ECO:0000256" key="5">
    <source>
        <dbReference type="ARBA" id="ARBA00023065"/>
    </source>
</evidence>
<dbReference type="AlphaFoldDB" id="A0A3Q2DV71"/>
<sequence>MRHWMYTWKQTLCRMDIKIYKASLICLLFVILKESWAKTAIPTDHRTAPSTATTPTVAESTATTVANSTPGNFLEQTTNWHSTKTNSVNSTASEIRTTAFTEKSTKIQTNPASTPASSTRMPQNPKAVVWDPKWDKPFTYDYESLRYAGLIIAGVLFVMGIMIIGCGKVCRLPKCHKKSSKSYRVVQG</sequence>
<dbReference type="Pfam" id="PF02038">
    <property type="entry name" value="ATP1G1_PLM_MAT8"/>
    <property type="match status" value="1"/>
</dbReference>
<keyword evidence="4 7" id="KW-0812">Transmembrane</keyword>
<dbReference type="CDD" id="cd20323">
    <property type="entry name" value="FXYD_FXYD5"/>
    <property type="match status" value="1"/>
</dbReference>
<dbReference type="OrthoDB" id="8961850at2759"/>
<evidence type="ECO:0000313" key="10">
    <source>
        <dbReference type="Proteomes" id="UP000265020"/>
    </source>
</evidence>
<keyword evidence="6 7" id="KW-0472">Membrane</keyword>
<keyword evidence="5 7" id="KW-0406">Ion transport</keyword>
<reference evidence="9" key="1">
    <citation type="submission" date="2025-08" db="UniProtKB">
        <authorList>
            <consortium name="Ensembl"/>
        </authorList>
    </citation>
    <scope>IDENTIFICATION</scope>
</reference>
<evidence type="ECO:0000256" key="7">
    <source>
        <dbReference type="RuleBase" id="RU364131"/>
    </source>
</evidence>
<evidence type="ECO:0000256" key="3">
    <source>
        <dbReference type="ARBA" id="ARBA00022448"/>
    </source>
</evidence>
<dbReference type="CTD" id="53827"/>
<accession>A0A3Q2DV71</accession>
<comment type="subcellular location">
    <subcellularLocation>
        <location evidence="1">Membrane</location>
        <topology evidence="1">Single-pass membrane protein</topology>
    </subcellularLocation>
</comment>
<evidence type="ECO:0000256" key="4">
    <source>
        <dbReference type="ARBA" id="ARBA00022692"/>
    </source>
</evidence>
<dbReference type="Ensembl" id="ENSCVAT00000008399.1">
    <property type="protein sequence ID" value="ENSCVAP00000022799.1"/>
    <property type="gene ID" value="ENSCVAG00000005692.1"/>
</dbReference>
<reference evidence="9" key="2">
    <citation type="submission" date="2025-09" db="UniProtKB">
        <authorList>
            <consortium name="Ensembl"/>
        </authorList>
    </citation>
    <scope>IDENTIFICATION</scope>
</reference>
<dbReference type="Proteomes" id="UP000265020">
    <property type="component" value="Unassembled WGS sequence"/>
</dbReference>
<keyword evidence="10" id="KW-1185">Reference proteome</keyword>
<evidence type="ECO:0000256" key="2">
    <source>
        <dbReference type="ARBA" id="ARBA00005948"/>
    </source>
</evidence>
<keyword evidence="7" id="KW-1133">Transmembrane helix</keyword>
<dbReference type="GO" id="GO:0016020">
    <property type="term" value="C:membrane"/>
    <property type="evidence" value="ECO:0007669"/>
    <property type="project" value="UniProtKB-SubCell"/>
</dbReference>
<feature type="compositionally biased region" description="Polar residues" evidence="8">
    <location>
        <begin position="67"/>
        <end position="91"/>
    </location>
</feature>
<organism evidence="9 10">
    <name type="scientific">Cyprinodon variegatus</name>
    <name type="common">Sheepshead minnow</name>
    <dbReference type="NCBI Taxonomy" id="28743"/>
    <lineage>
        <taxon>Eukaryota</taxon>
        <taxon>Metazoa</taxon>
        <taxon>Chordata</taxon>
        <taxon>Craniata</taxon>
        <taxon>Vertebrata</taxon>
        <taxon>Euteleostomi</taxon>
        <taxon>Actinopterygii</taxon>
        <taxon>Neopterygii</taxon>
        <taxon>Teleostei</taxon>
        <taxon>Neoteleostei</taxon>
        <taxon>Acanthomorphata</taxon>
        <taxon>Ovalentaria</taxon>
        <taxon>Atherinomorphae</taxon>
        <taxon>Cyprinodontiformes</taxon>
        <taxon>Cyprinodontidae</taxon>
        <taxon>Cyprinodon</taxon>
    </lineage>
</organism>
<evidence type="ECO:0000256" key="6">
    <source>
        <dbReference type="ARBA" id="ARBA00023136"/>
    </source>
</evidence>
<dbReference type="Gene3D" id="1.20.5.780">
    <property type="entry name" value="Single helix bin"/>
    <property type="match status" value="1"/>
</dbReference>
<feature type="transmembrane region" description="Helical" evidence="7">
    <location>
        <begin position="147"/>
        <end position="170"/>
    </location>
</feature>
<dbReference type="RefSeq" id="XP_015232383.1">
    <property type="nucleotide sequence ID" value="XM_015376897.1"/>
</dbReference>
<evidence type="ECO:0000256" key="8">
    <source>
        <dbReference type="SAM" id="MobiDB-lite"/>
    </source>
</evidence>
<feature type="compositionally biased region" description="Polar residues" evidence="8">
    <location>
        <begin position="103"/>
        <end position="122"/>
    </location>
</feature>
<comment type="similarity">
    <text evidence="2 7">Belongs to the FXYD family.</text>
</comment>
<dbReference type="KEGG" id="cvg:107086132"/>
<evidence type="ECO:0000256" key="1">
    <source>
        <dbReference type="ARBA" id="ARBA00004167"/>
    </source>
</evidence>
<name>A0A3Q2DV71_CYPVA</name>
<dbReference type="STRING" id="28743.ENSCVAP00000022799"/>
<dbReference type="GeneTree" id="ENSGT00530000068431"/>
<dbReference type="PANTHER" id="PTHR14132">
    <property type="entry name" value="SODIUM/POTASSIUM-TRANSPORTING ATPASE SUBUNIT GAMMA"/>
    <property type="match status" value="1"/>
</dbReference>
<keyword evidence="3 7" id="KW-0813">Transport</keyword>
<proteinExistence type="inferred from homology"/>
<protein>
    <recommendedName>
        <fullName evidence="7">FXYD domain-containing ion transport regulator</fullName>
    </recommendedName>
</protein>